<comment type="caution">
    <text evidence="8">The sequence shown here is derived from an EMBL/GenBank/DDBJ whole genome shotgun (WGS) entry which is preliminary data.</text>
</comment>
<evidence type="ECO:0000256" key="1">
    <source>
        <dbReference type="ARBA" id="ARBA00004340"/>
    </source>
</evidence>
<evidence type="ECO:0000256" key="5">
    <source>
        <dbReference type="ARBA" id="ARBA00022729"/>
    </source>
</evidence>
<evidence type="ECO:0000256" key="6">
    <source>
        <dbReference type="ARBA" id="ARBA00023026"/>
    </source>
</evidence>
<dbReference type="OrthoDB" id="112322at2759"/>
<comment type="similarity">
    <text evidence="3">Belongs to the RxLR effector family.</text>
</comment>
<sequence>MDDNWESKNVGTQSVDRAQQGTTLGYLVAEANAMNAKPVSSLRSADVYPFGDRGFDVRAKLKGLVKSLKPNPQKRVDSLFKKYQISSIKSSIMESSAFHDWTSKVMRTYKTNPEAGEVLMVSTLTAHYGDDVVTKMLHEAKEMPRTKAVAVKLQEAQLINWMTTGQTADDVFKLLKLDGKTENVFDDPAFRTWMSYVSKLNQKNPAKPIAIDVLLKNYYELDLASMIVSSKNNAQEKKNTILAHILTDLQTMLFKRWKHDDVTPNMLAGMYNYRAKFTKETPYIVTRYATFYKQID</sequence>
<evidence type="ECO:0000256" key="3">
    <source>
        <dbReference type="ARBA" id="ARBA00010400"/>
    </source>
</evidence>
<accession>A0A9W7CUM5</accession>
<feature type="domain" description="RxLR effector PexRD54 WY" evidence="7">
    <location>
        <begin position="160"/>
        <end position="197"/>
    </location>
</feature>
<dbReference type="GO" id="GO:0043657">
    <property type="term" value="C:host cell"/>
    <property type="evidence" value="ECO:0007669"/>
    <property type="project" value="UniProtKB-SubCell"/>
</dbReference>
<dbReference type="GO" id="GO:0005576">
    <property type="term" value="C:extracellular region"/>
    <property type="evidence" value="ECO:0007669"/>
    <property type="project" value="UniProtKB-SubCell"/>
</dbReference>
<evidence type="ECO:0000313" key="9">
    <source>
        <dbReference type="Proteomes" id="UP001165121"/>
    </source>
</evidence>
<dbReference type="EMBL" id="BSXT01001518">
    <property type="protein sequence ID" value="GMF43207.1"/>
    <property type="molecule type" value="Genomic_DNA"/>
</dbReference>
<comment type="subcellular location">
    <subcellularLocation>
        <location evidence="1">Host cell</location>
    </subcellularLocation>
    <subcellularLocation>
        <location evidence="2">Secreted</location>
    </subcellularLocation>
</comment>
<dbReference type="Proteomes" id="UP001165121">
    <property type="component" value="Unassembled WGS sequence"/>
</dbReference>
<keyword evidence="4" id="KW-0964">Secreted</keyword>
<dbReference type="InterPro" id="IPR054463">
    <property type="entry name" value="PexRD54_WY"/>
</dbReference>
<gene>
    <name evidence="8" type="ORF">Pfra01_001451600</name>
</gene>
<reference evidence="8" key="1">
    <citation type="submission" date="2023-04" db="EMBL/GenBank/DDBJ databases">
        <title>Phytophthora fragariaefolia NBRC 109709.</title>
        <authorList>
            <person name="Ichikawa N."/>
            <person name="Sato H."/>
            <person name="Tonouchi N."/>
        </authorList>
    </citation>
    <scope>NUCLEOTIDE SEQUENCE</scope>
    <source>
        <strain evidence="8">NBRC 109709</strain>
    </source>
</reference>
<proteinExistence type="inferred from homology"/>
<evidence type="ECO:0000259" key="7">
    <source>
        <dbReference type="Pfam" id="PF22748"/>
    </source>
</evidence>
<evidence type="ECO:0000313" key="8">
    <source>
        <dbReference type="EMBL" id="GMF43207.1"/>
    </source>
</evidence>
<organism evidence="8 9">
    <name type="scientific">Phytophthora fragariaefolia</name>
    <dbReference type="NCBI Taxonomy" id="1490495"/>
    <lineage>
        <taxon>Eukaryota</taxon>
        <taxon>Sar</taxon>
        <taxon>Stramenopiles</taxon>
        <taxon>Oomycota</taxon>
        <taxon>Peronosporomycetes</taxon>
        <taxon>Peronosporales</taxon>
        <taxon>Peronosporaceae</taxon>
        <taxon>Phytophthora</taxon>
    </lineage>
</organism>
<keyword evidence="6" id="KW-0843">Virulence</keyword>
<evidence type="ECO:0000256" key="2">
    <source>
        <dbReference type="ARBA" id="ARBA00004613"/>
    </source>
</evidence>
<keyword evidence="5" id="KW-0732">Signal</keyword>
<evidence type="ECO:0000256" key="4">
    <source>
        <dbReference type="ARBA" id="ARBA00022525"/>
    </source>
</evidence>
<dbReference type="Pfam" id="PF22748">
    <property type="entry name" value="PexRD54_WY"/>
    <property type="match status" value="1"/>
</dbReference>
<name>A0A9W7CUM5_9STRA</name>
<dbReference type="AlphaFoldDB" id="A0A9W7CUM5"/>
<protein>
    <submittedName>
        <fullName evidence="8">Unnamed protein product</fullName>
    </submittedName>
</protein>
<keyword evidence="9" id="KW-1185">Reference proteome</keyword>